<dbReference type="InterPro" id="IPR021243">
    <property type="entry name" value="DUF2804"/>
</dbReference>
<evidence type="ECO:0000313" key="1">
    <source>
        <dbReference type="EMBL" id="NRQ43991.1"/>
    </source>
</evidence>
<comment type="caution">
    <text evidence="1">The sequence shown here is derived from an EMBL/GenBank/DDBJ whole genome shotgun (WGS) entry which is preliminary data.</text>
</comment>
<keyword evidence="2" id="KW-1185">Reference proteome</keyword>
<dbReference type="AlphaFoldDB" id="A0A7Y5ASZ7"/>
<proteinExistence type="predicted"/>
<dbReference type="EMBL" id="JABSOD010000020">
    <property type="protein sequence ID" value="NRQ43991.1"/>
    <property type="molecule type" value="Genomic_DNA"/>
</dbReference>
<name>A0A7Y5ASZ7_9GAMM</name>
<reference evidence="1 2" key="1">
    <citation type="submission" date="2020-06" db="EMBL/GenBank/DDBJ databases">
        <title>Rheinheimera sp. nov., a marine bacterium isolated from coastal.</title>
        <authorList>
            <person name="Yu Q."/>
            <person name="Qi Y."/>
            <person name="Pu J."/>
        </authorList>
    </citation>
    <scope>NUCLEOTIDE SEQUENCE [LARGE SCALE GENOMIC DNA]</scope>
    <source>
        <strain evidence="1 2">YQF-2</strain>
    </source>
</reference>
<dbReference type="RefSeq" id="WP_173502223.1">
    <property type="nucleotide sequence ID" value="NZ_JABSOD010000020.1"/>
</dbReference>
<dbReference type="Pfam" id="PF10974">
    <property type="entry name" value="DUF2804"/>
    <property type="match status" value="1"/>
</dbReference>
<accession>A0A7Y5ASZ7</accession>
<dbReference type="PANTHER" id="PTHR35868">
    <property type="entry name" value="DUF2804 DOMAIN-CONTAINING PROTEIN-RELATED"/>
    <property type="match status" value="1"/>
</dbReference>
<protein>
    <submittedName>
        <fullName evidence="1">DUF2804 domain-containing protein</fullName>
    </submittedName>
</protein>
<evidence type="ECO:0000313" key="2">
    <source>
        <dbReference type="Proteomes" id="UP000523161"/>
    </source>
</evidence>
<organism evidence="1 2">
    <name type="scientific">Rheinheimera lutimaris</name>
    <dbReference type="NCBI Taxonomy" id="2740584"/>
    <lineage>
        <taxon>Bacteria</taxon>
        <taxon>Pseudomonadati</taxon>
        <taxon>Pseudomonadota</taxon>
        <taxon>Gammaproteobacteria</taxon>
        <taxon>Chromatiales</taxon>
        <taxon>Chromatiaceae</taxon>
        <taxon>Rheinheimera</taxon>
    </lineage>
</organism>
<gene>
    <name evidence="1" type="ORF">HRH59_15715</name>
</gene>
<dbReference type="Proteomes" id="UP000523161">
    <property type="component" value="Unassembled WGS sequence"/>
</dbReference>
<dbReference type="PANTHER" id="PTHR35868:SF4">
    <property type="entry name" value="DUF2804 DOMAIN-CONTAINING PROTEIN"/>
    <property type="match status" value="1"/>
</dbReference>
<sequence length="342" mass="38084">MNASSPTDTPADNNLFDSGGRPRFGHFNHPVTRLDTAQFAYYNLMDKPASALAKYLHYKQFQFISISHADWQIGVAIADIRYVASAFCYFYQRSTQQLDEISLLKPFSLGVQMSRSPVAGTAHINGKQQISLTADGYNWHLALQGELLSGNISLHGGSDAQPLALCTPTGYNGWTYTQKHNAMAITGALQYRGTALDVSAALGGYDFSAGYMRRETSWRWGSISATLPQGRFGLNLANGVNETGTTENCLWLNGRLQLLPPVSIGFNRQQPAQPWLFQSADKHVCLRFTPQQCRRERLNLGILASNFRQYCGFFFGEILLKNGEKLILDQVPGLAEDHFARW</sequence>